<reference evidence="6 7" key="1">
    <citation type="submission" date="2021-08" db="EMBL/GenBank/DDBJ databases">
        <title>Draft Genome Sequence of Phanerochaete sordida strain YK-624.</title>
        <authorList>
            <person name="Mori T."/>
            <person name="Dohra H."/>
            <person name="Suzuki T."/>
            <person name="Kawagishi H."/>
            <person name="Hirai H."/>
        </authorList>
    </citation>
    <scope>NUCLEOTIDE SEQUENCE [LARGE SCALE GENOMIC DNA]</scope>
    <source>
        <strain evidence="6 7">YK-624</strain>
    </source>
</reference>
<dbReference type="InterPro" id="IPR056534">
    <property type="entry name" value="Beta-prop_NWD2_C"/>
</dbReference>
<dbReference type="Pfam" id="PF00400">
    <property type="entry name" value="WD40"/>
    <property type="match status" value="2"/>
</dbReference>
<dbReference type="PROSITE" id="PS50294">
    <property type="entry name" value="WD_REPEATS_REGION"/>
    <property type="match status" value="2"/>
</dbReference>
<accession>A0A9P3LL47</accession>
<dbReference type="PANTHER" id="PTHR19879:SF9">
    <property type="entry name" value="TRANSCRIPTION INITIATION FACTOR TFIID SUBUNIT 5"/>
    <property type="match status" value="1"/>
</dbReference>
<keyword evidence="2" id="KW-0677">Repeat</keyword>
<dbReference type="InterPro" id="IPR015943">
    <property type="entry name" value="WD40/YVTN_repeat-like_dom_sf"/>
</dbReference>
<name>A0A9P3LL47_9APHY</name>
<dbReference type="Gene3D" id="2.130.10.10">
    <property type="entry name" value="YVTN repeat-like/Quinoprotein amine dehydrogenase"/>
    <property type="match status" value="2"/>
</dbReference>
<dbReference type="SMART" id="SM00320">
    <property type="entry name" value="WD40"/>
    <property type="match status" value="7"/>
</dbReference>
<dbReference type="Pfam" id="PF23586">
    <property type="entry name" value="Beta-prop_NWD2_C"/>
    <property type="match status" value="1"/>
</dbReference>
<feature type="domain" description="NWD2 C-terminal beta-propeller" evidence="5">
    <location>
        <begin position="464"/>
        <end position="633"/>
    </location>
</feature>
<dbReference type="SUPFAM" id="SSF50978">
    <property type="entry name" value="WD40 repeat-like"/>
    <property type="match status" value="1"/>
</dbReference>
<feature type="region of interest" description="Disordered" evidence="4">
    <location>
        <begin position="226"/>
        <end position="254"/>
    </location>
</feature>
<evidence type="ECO:0000313" key="7">
    <source>
        <dbReference type="Proteomes" id="UP000703269"/>
    </source>
</evidence>
<feature type="repeat" description="WD" evidence="3">
    <location>
        <begin position="725"/>
        <end position="759"/>
    </location>
</feature>
<dbReference type="OrthoDB" id="674604at2759"/>
<dbReference type="CDD" id="cd00200">
    <property type="entry name" value="WD40"/>
    <property type="match status" value="1"/>
</dbReference>
<evidence type="ECO:0000256" key="3">
    <source>
        <dbReference type="PROSITE-ProRule" id="PRU00221"/>
    </source>
</evidence>
<feature type="repeat" description="WD" evidence="3">
    <location>
        <begin position="670"/>
        <end position="698"/>
    </location>
</feature>
<organism evidence="6 7">
    <name type="scientific">Phanerochaete sordida</name>
    <dbReference type="NCBI Taxonomy" id="48140"/>
    <lineage>
        <taxon>Eukaryota</taxon>
        <taxon>Fungi</taxon>
        <taxon>Dikarya</taxon>
        <taxon>Basidiomycota</taxon>
        <taxon>Agaricomycotina</taxon>
        <taxon>Agaricomycetes</taxon>
        <taxon>Polyporales</taxon>
        <taxon>Phanerochaetaceae</taxon>
        <taxon>Phanerochaete</taxon>
    </lineage>
</organism>
<feature type="repeat" description="WD" evidence="3">
    <location>
        <begin position="500"/>
        <end position="541"/>
    </location>
</feature>
<sequence>MFRRPDKPLTPDEVYASSLESLGLGYPLWCPEPHISGEPQVADVGFLHEGKFIRLFNLDKASPEKAVTRHKPPYTDITSFPPNALQINPTPNLLSAGHYCSRGVRSSNVRGSVTVSVGPSESVALKADYTCHEAQGAALTLQSAASAEGMLPSTVLKEYLLQQVETWHAYATQVLCIDIKMEDVVVVIGWIKTTPDWAATAFGFDKHTGGSISLGANAAGAAGAEASSSKSSSVKTSSIQRHGPLYSPNSHAPRTLADDVRSNQCVFIKRLSVKKRFILPGRIVGGAGSHHLPGSQGGRGSYEEARVFSAGEDKAGNVEYGWTEHTDDGRSSSSLDIIQEYIFEVSDANTALVSDDEVECILCGEHVVDLASWLRKAAFEVTVSANGIGSLRMEDVICHQQEHKFAHPPITAADTAAWPEITRQAAGSLMNSQILLEPTEAKAHPVAYKHVVFGDTETMKINLPISVSLSTDGKLLAAATGDTITIWRLQDGLTVQRLERDGHTDSIEQIDFSPDGRHIVSGADDKLALVWDVKTGNIMHRLEGHKQDVKYATFSPDGTQIATRSNDSLQIWSASSGGLLYAVTDLEPWSGGKIDFSPDGSRLTAHSDASQKDKAVVVLDCRTGEHIATLRKPYISCMAFSSEGDRIVTGYEDGSACVWDAASGKALLELKEHTDDVNQVAFSPDGSEVATASDNGTVVTCDSHTGERRFTFRVESVRGWDKKRVLAVAYSPRNEFIACGAQDGCVRVWNRRTGAVIAAFQGHSAFVLRVMFMPDGWDILSYGVDNVVRLWSIRDALRLS</sequence>
<dbReference type="AlphaFoldDB" id="A0A9P3LL47"/>
<dbReference type="PROSITE" id="PS00678">
    <property type="entry name" value="WD_REPEATS_1"/>
    <property type="match status" value="2"/>
</dbReference>
<evidence type="ECO:0000256" key="1">
    <source>
        <dbReference type="ARBA" id="ARBA00022574"/>
    </source>
</evidence>
<gene>
    <name evidence="6" type="ORF">PsYK624_155670</name>
</gene>
<evidence type="ECO:0000256" key="2">
    <source>
        <dbReference type="ARBA" id="ARBA00022737"/>
    </source>
</evidence>
<dbReference type="PROSITE" id="PS50082">
    <property type="entry name" value="WD_REPEATS_2"/>
    <property type="match status" value="5"/>
</dbReference>
<evidence type="ECO:0000256" key="4">
    <source>
        <dbReference type="SAM" id="MobiDB-lite"/>
    </source>
</evidence>
<comment type="caution">
    <text evidence="6">The sequence shown here is derived from an EMBL/GenBank/DDBJ whole genome shotgun (WGS) entry which is preliminary data.</text>
</comment>
<protein>
    <submittedName>
        <fullName evidence="6">WD40 repeat domain-containing protein</fullName>
    </submittedName>
</protein>
<keyword evidence="7" id="KW-1185">Reference proteome</keyword>
<feature type="repeat" description="WD" evidence="3">
    <location>
        <begin position="760"/>
        <end position="800"/>
    </location>
</feature>
<evidence type="ECO:0000313" key="6">
    <source>
        <dbReference type="EMBL" id="GJE99313.1"/>
    </source>
</evidence>
<dbReference type="InterPro" id="IPR036322">
    <property type="entry name" value="WD40_repeat_dom_sf"/>
</dbReference>
<keyword evidence="1 3" id="KW-0853">WD repeat</keyword>
<dbReference type="EMBL" id="BPQB01000106">
    <property type="protein sequence ID" value="GJE99313.1"/>
    <property type="molecule type" value="Genomic_DNA"/>
</dbReference>
<dbReference type="InterPro" id="IPR019775">
    <property type="entry name" value="WD40_repeat_CS"/>
</dbReference>
<dbReference type="Proteomes" id="UP000703269">
    <property type="component" value="Unassembled WGS sequence"/>
</dbReference>
<feature type="compositionally biased region" description="Low complexity" evidence="4">
    <location>
        <begin position="226"/>
        <end position="238"/>
    </location>
</feature>
<feature type="repeat" description="WD" evidence="3">
    <location>
        <begin position="635"/>
        <end position="669"/>
    </location>
</feature>
<dbReference type="PANTHER" id="PTHR19879">
    <property type="entry name" value="TRANSCRIPTION INITIATION FACTOR TFIID"/>
    <property type="match status" value="1"/>
</dbReference>
<dbReference type="InterPro" id="IPR001680">
    <property type="entry name" value="WD40_rpt"/>
</dbReference>
<evidence type="ECO:0000259" key="5">
    <source>
        <dbReference type="Pfam" id="PF23586"/>
    </source>
</evidence>
<proteinExistence type="predicted"/>